<dbReference type="InterPro" id="IPR019651">
    <property type="entry name" value="Glutamate_DH_NAD-spec"/>
</dbReference>
<dbReference type="EMBL" id="ML769609">
    <property type="protein sequence ID" value="KAE9391916.1"/>
    <property type="molecule type" value="Genomic_DNA"/>
</dbReference>
<reference evidence="1" key="1">
    <citation type="journal article" date="2019" name="Environ. Microbiol.">
        <title>Fungal ecological strategies reflected in gene transcription - a case study of two litter decomposers.</title>
        <authorList>
            <person name="Barbi F."/>
            <person name="Kohler A."/>
            <person name="Barry K."/>
            <person name="Baskaran P."/>
            <person name="Daum C."/>
            <person name="Fauchery L."/>
            <person name="Ihrmark K."/>
            <person name="Kuo A."/>
            <person name="LaButti K."/>
            <person name="Lipzen A."/>
            <person name="Morin E."/>
            <person name="Grigoriev I.V."/>
            <person name="Henrissat B."/>
            <person name="Lindahl B."/>
            <person name="Martin F."/>
        </authorList>
    </citation>
    <scope>NUCLEOTIDE SEQUENCE</scope>
    <source>
        <strain evidence="1">JB14</strain>
    </source>
</reference>
<evidence type="ECO:0000313" key="2">
    <source>
        <dbReference type="Proteomes" id="UP000799118"/>
    </source>
</evidence>
<dbReference type="Proteomes" id="UP000799118">
    <property type="component" value="Unassembled WGS sequence"/>
</dbReference>
<gene>
    <name evidence="1" type="ORF">BT96DRAFT_831343</name>
</gene>
<dbReference type="OrthoDB" id="2017405at2759"/>
<organism evidence="1 2">
    <name type="scientific">Gymnopus androsaceus JB14</name>
    <dbReference type="NCBI Taxonomy" id="1447944"/>
    <lineage>
        <taxon>Eukaryota</taxon>
        <taxon>Fungi</taxon>
        <taxon>Dikarya</taxon>
        <taxon>Basidiomycota</taxon>
        <taxon>Agaricomycotina</taxon>
        <taxon>Agaricomycetes</taxon>
        <taxon>Agaricomycetidae</taxon>
        <taxon>Agaricales</taxon>
        <taxon>Marasmiineae</taxon>
        <taxon>Omphalotaceae</taxon>
        <taxon>Gymnopus</taxon>
    </lineage>
</organism>
<sequence length="171" mass="18663">MSRTSKLLLQVFGHSGSAVLVDPLGGFLDSSENCLLVFSADFATHSLLVVNLSPETITKQRQRVQRLDPLALSLIFRSKLLSMSNHTINLFLRETTFLIGDGDGFGFTTAIAGSNFHDTVGVNLKSNLNLRNTVRSRRDTGELKLAEEVVVLGESVSFVARVYVGDVPLLI</sequence>
<proteinExistence type="predicted"/>
<protein>
    <submittedName>
        <fullName evidence="1">Uncharacterized protein</fullName>
    </submittedName>
</protein>
<dbReference type="AlphaFoldDB" id="A0A6A4H2D3"/>
<accession>A0A6A4H2D3</accession>
<keyword evidence="2" id="KW-1185">Reference proteome</keyword>
<evidence type="ECO:0000313" key="1">
    <source>
        <dbReference type="EMBL" id="KAE9391916.1"/>
    </source>
</evidence>
<dbReference type="Pfam" id="PF10712">
    <property type="entry name" value="NAD-GH"/>
    <property type="match status" value="1"/>
</dbReference>
<name>A0A6A4H2D3_9AGAR</name>